<feature type="binding site" evidence="2">
    <location>
        <position position="61"/>
    </location>
    <ligand>
        <name>Fe cation</name>
        <dbReference type="ChEBI" id="CHEBI:24875"/>
    </ligand>
</feature>
<dbReference type="EMBL" id="FOOT01000001">
    <property type="protein sequence ID" value="SFG05602.1"/>
    <property type="molecule type" value="Genomic_DNA"/>
</dbReference>
<feature type="binding site" evidence="2">
    <location>
        <position position="107"/>
    </location>
    <ligand>
        <name>Fe cation</name>
        <dbReference type="ChEBI" id="CHEBI:24875"/>
    </ligand>
</feature>
<dbReference type="InterPro" id="IPR003829">
    <property type="entry name" value="Pirin_N_dom"/>
</dbReference>
<dbReference type="AlphaFoldDB" id="A0A1I2NP13"/>
<dbReference type="RefSeq" id="WP_092099179.1">
    <property type="nucleotide sequence ID" value="NZ_FOOT01000001.1"/>
</dbReference>
<feature type="binding site" evidence="2">
    <location>
        <position position="63"/>
    </location>
    <ligand>
        <name>Fe cation</name>
        <dbReference type="ChEBI" id="CHEBI:24875"/>
    </ligand>
</feature>
<feature type="binding site" evidence="2">
    <location>
        <position position="105"/>
    </location>
    <ligand>
        <name>Fe cation</name>
        <dbReference type="ChEBI" id="CHEBI:24875"/>
    </ligand>
</feature>
<dbReference type="Pfam" id="PF05726">
    <property type="entry name" value="Pirin_C"/>
    <property type="match status" value="1"/>
</dbReference>
<dbReference type="SUPFAM" id="SSF51182">
    <property type="entry name" value="RmlC-like cupins"/>
    <property type="match status" value="1"/>
</dbReference>
<evidence type="ECO:0000256" key="2">
    <source>
        <dbReference type="PIRSR" id="PIRSR006232-1"/>
    </source>
</evidence>
<reference evidence="7" key="1">
    <citation type="submission" date="2016-10" db="EMBL/GenBank/DDBJ databases">
        <authorList>
            <person name="Varghese N."/>
            <person name="Submissions S."/>
        </authorList>
    </citation>
    <scope>NUCLEOTIDE SEQUENCE [LARGE SCALE GENOMIC DNA]</scope>
    <source>
        <strain evidence="7">LP51</strain>
    </source>
</reference>
<dbReference type="OrthoDB" id="321327at2"/>
<sequence>MKNRTVARLLYAEETTSGDLVVRQPFPTQQVSQLDPFLLLHHLVVEMPEYIIPRREGAGPHPHRGFSPVTFVYRGGVHHRDSRGNNSVVYEGGTQWMNTGRGIIHSERPPEDILERGGVQEIVQLWINTPAAHKMDQPEYIPLPAEDTPVVEIDGGKVQVVAGEFEGVKGPVRPKLPVLALRLELKAGANYTFPVPPEYNAFLYLLDGALQVAGYGQVEGLHQVIFNRDGEAITLTAKEDTRALLLAGKPLEEPVVANGPFVMNTETEIMQAMRDYQMGKMGILIED</sequence>
<dbReference type="CDD" id="cd02247">
    <property type="entry name" value="cupin_pirin_C"/>
    <property type="match status" value="1"/>
</dbReference>
<dbReference type="Gene3D" id="2.60.120.10">
    <property type="entry name" value="Jelly Rolls"/>
    <property type="match status" value="2"/>
</dbReference>
<feature type="domain" description="Pirin N-terminal" evidence="4">
    <location>
        <begin position="23"/>
        <end position="127"/>
    </location>
</feature>
<dbReference type="CDD" id="cd02909">
    <property type="entry name" value="cupin_pirin_N"/>
    <property type="match status" value="1"/>
</dbReference>
<keyword evidence="7" id="KW-1185">Reference proteome</keyword>
<evidence type="ECO:0000259" key="4">
    <source>
        <dbReference type="Pfam" id="PF02678"/>
    </source>
</evidence>
<comment type="cofactor">
    <cofactor evidence="2">
        <name>Fe cation</name>
        <dbReference type="ChEBI" id="CHEBI:24875"/>
    </cofactor>
    <text evidence="2">Binds 1 Fe cation per subunit.</text>
</comment>
<comment type="similarity">
    <text evidence="1 3">Belongs to the pirin family.</text>
</comment>
<dbReference type="Pfam" id="PF02678">
    <property type="entry name" value="Pirin"/>
    <property type="match status" value="1"/>
</dbReference>
<gene>
    <name evidence="6" type="ORF">SAMN05421739_101805</name>
</gene>
<protein>
    <recommendedName>
        <fullName evidence="8">Pirin family protein</fullName>
    </recommendedName>
</protein>
<name>A0A1I2NP13_9BACT</name>
<dbReference type="InterPro" id="IPR011051">
    <property type="entry name" value="RmlC_Cupin_sf"/>
</dbReference>
<dbReference type="PANTHER" id="PTHR13903">
    <property type="entry name" value="PIRIN-RELATED"/>
    <property type="match status" value="1"/>
</dbReference>
<keyword evidence="2" id="KW-0479">Metal-binding</keyword>
<dbReference type="Proteomes" id="UP000198724">
    <property type="component" value="Unassembled WGS sequence"/>
</dbReference>
<evidence type="ECO:0000256" key="1">
    <source>
        <dbReference type="ARBA" id="ARBA00008416"/>
    </source>
</evidence>
<dbReference type="InterPro" id="IPR008778">
    <property type="entry name" value="Pirin_C_dom"/>
</dbReference>
<feature type="domain" description="Pirin C-terminal" evidence="5">
    <location>
        <begin position="182"/>
        <end position="282"/>
    </location>
</feature>
<organism evidence="6 7">
    <name type="scientific">Pontibacter chinhatensis</name>
    <dbReference type="NCBI Taxonomy" id="1436961"/>
    <lineage>
        <taxon>Bacteria</taxon>
        <taxon>Pseudomonadati</taxon>
        <taxon>Bacteroidota</taxon>
        <taxon>Cytophagia</taxon>
        <taxon>Cytophagales</taxon>
        <taxon>Hymenobacteraceae</taxon>
        <taxon>Pontibacter</taxon>
    </lineage>
</organism>
<dbReference type="GO" id="GO:0046872">
    <property type="term" value="F:metal ion binding"/>
    <property type="evidence" value="ECO:0007669"/>
    <property type="project" value="UniProtKB-KW"/>
</dbReference>
<dbReference type="InterPro" id="IPR012093">
    <property type="entry name" value="Pirin"/>
</dbReference>
<evidence type="ECO:0000259" key="5">
    <source>
        <dbReference type="Pfam" id="PF05726"/>
    </source>
</evidence>
<evidence type="ECO:0000313" key="7">
    <source>
        <dbReference type="Proteomes" id="UP000198724"/>
    </source>
</evidence>
<accession>A0A1I2NP13</accession>
<dbReference type="InterPro" id="IPR014710">
    <property type="entry name" value="RmlC-like_jellyroll"/>
</dbReference>
<keyword evidence="2" id="KW-0408">Iron</keyword>
<dbReference type="STRING" id="1436961.SAMN05421739_101805"/>
<dbReference type="PIRSF" id="PIRSF006232">
    <property type="entry name" value="Pirin"/>
    <property type="match status" value="1"/>
</dbReference>
<evidence type="ECO:0008006" key="8">
    <source>
        <dbReference type="Google" id="ProtNLM"/>
    </source>
</evidence>
<evidence type="ECO:0000256" key="3">
    <source>
        <dbReference type="RuleBase" id="RU003457"/>
    </source>
</evidence>
<evidence type="ECO:0000313" key="6">
    <source>
        <dbReference type="EMBL" id="SFG05602.1"/>
    </source>
</evidence>
<dbReference type="PANTHER" id="PTHR13903:SF8">
    <property type="entry name" value="PIRIN"/>
    <property type="match status" value="1"/>
</dbReference>
<proteinExistence type="inferred from homology"/>